<feature type="compositionally biased region" description="Polar residues" evidence="2">
    <location>
        <begin position="49"/>
        <end position="78"/>
    </location>
</feature>
<accession>A0ABR2HVS1</accession>
<dbReference type="EMBL" id="JAPFFF010000021">
    <property type="protein sequence ID" value="KAK8853743.1"/>
    <property type="molecule type" value="Genomic_DNA"/>
</dbReference>
<sequence>MNSYEQKGAMALDNKRKVMRSNIFGDDDSSSIPISYQPNKNKYYESDYENGNNDRYTSQKPSYQNNANSVSGNYQPSTFQKQGTYSTSLVNDSPVYIPQIEQIEIPPSLPALTPFPDFRFDSIAPIGQIDLGVRPKDSFSNIHKQNEKSYFNPAAFNVSGALQKIRDDLTQESANSSKKMQQLLANNQNLQLNVDKFRVSNNSTLNNDRHSQNNDFPYITTSSQFVFPDGTTVQNS</sequence>
<organism evidence="3 4">
    <name type="scientific">Tritrichomonas musculus</name>
    <dbReference type="NCBI Taxonomy" id="1915356"/>
    <lineage>
        <taxon>Eukaryota</taxon>
        <taxon>Metamonada</taxon>
        <taxon>Parabasalia</taxon>
        <taxon>Tritrichomonadida</taxon>
        <taxon>Tritrichomonadidae</taxon>
        <taxon>Tritrichomonas</taxon>
    </lineage>
</organism>
<dbReference type="Proteomes" id="UP001470230">
    <property type="component" value="Unassembled WGS sequence"/>
</dbReference>
<evidence type="ECO:0000313" key="3">
    <source>
        <dbReference type="EMBL" id="KAK8853743.1"/>
    </source>
</evidence>
<evidence type="ECO:0000256" key="1">
    <source>
        <dbReference type="SAM" id="Coils"/>
    </source>
</evidence>
<reference evidence="3 4" key="1">
    <citation type="submission" date="2024-04" db="EMBL/GenBank/DDBJ databases">
        <title>Tritrichomonas musculus Genome.</title>
        <authorList>
            <person name="Alves-Ferreira E."/>
            <person name="Grigg M."/>
            <person name="Lorenzi H."/>
            <person name="Galac M."/>
        </authorList>
    </citation>
    <scope>NUCLEOTIDE SEQUENCE [LARGE SCALE GENOMIC DNA]</scope>
    <source>
        <strain evidence="3 4">EAF2021</strain>
    </source>
</reference>
<evidence type="ECO:0000313" key="4">
    <source>
        <dbReference type="Proteomes" id="UP001470230"/>
    </source>
</evidence>
<evidence type="ECO:0000256" key="2">
    <source>
        <dbReference type="SAM" id="MobiDB-lite"/>
    </source>
</evidence>
<comment type="caution">
    <text evidence="3">The sequence shown here is derived from an EMBL/GenBank/DDBJ whole genome shotgun (WGS) entry which is preliminary data.</text>
</comment>
<keyword evidence="4" id="KW-1185">Reference proteome</keyword>
<gene>
    <name evidence="3" type="ORF">M9Y10_016286</name>
</gene>
<proteinExistence type="predicted"/>
<protein>
    <submittedName>
        <fullName evidence="3">Uncharacterized protein</fullName>
    </submittedName>
</protein>
<feature type="region of interest" description="Disordered" evidence="2">
    <location>
        <begin position="22"/>
        <end position="78"/>
    </location>
</feature>
<name>A0ABR2HVS1_9EUKA</name>
<feature type="compositionally biased region" description="Polar residues" evidence="2">
    <location>
        <begin position="30"/>
        <end position="40"/>
    </location>
</feature>
<keyword evidence="1" id="KW-0175">Coiled coil</keyword>
<feature type="coiled-coil region" evidence="1">
    <location>
        <begin position="166"/>
        <end position="200"/>
    </location>
</feature>